<feature type="domain" description="CCHC NOA-type" evidence="20">
    <location>
        <begin position="442"/>
        <end position="474"/>
    </location>
</feature>
<evidence type="ECO:0000256" key="7">
    <source>
        <dbReference type="ARBA" id="ARBA00022833"/>
    </source>
</evidence>
<feature type="coiled-coil region" evidence="18">
    <location>
        <begin position="307"/>
        <end position="373"/>
    </location>
</feature>
<dbReference type="GO" id="GO:0006954">
    <property type="term" value="P:inflammatory response"/>
    <property type="evidence" value="ECO:0007669"/>
    <property type="project" value="UniProtKB-KW"/>
</dbReference>
<evidence type="ECO:0000256" key="2">
    <source>
        <dbReference type="ARBA" id="ARBA00022490"/>
    </source>
</evidence>
<keyword evidence="2" id="KW-0963">Cytoplasm</keyword>
<feature type="compositionally biased region" description="Polar residues" evidence="19">
    <location>
        <begin position="428"/>
        <end position="437"/>
    </location>
</feature>
<evidence type="ECO:0000256" key="19">
    <source>
        <dbReference type="SAM" id="MobiDB-lite"/>
    </source>
</evidence>
<feature type="coiled-coil region" evidence="18">
    <location>
        <begin position="105"/>
        <end position="139"/>
    </location>
</feature>
<evidence type="ECO:0000259" key="20">
    <source>
        <dbReference type="PROSITE" id="PS51801"/>
    </source>
</evidence>
<feature type="region of interest" description="Disordered" evidence="19">
    <location>
        <begin position="387"/>
        <end position="437"/>
    </location>
</feature>
<evidence type="ECO:0000256" key="5">
    <source>
        <dbReference type="ARBA" id="ARBA00022723"/>
    </source>
</evidence>
<dbReference type="GO" id="GO:0006915">
    <property type="term" value="P:apoptotic process"/>
    <property type="evidence" value="ECO:0007669"/>
    <property type="project" value="UniProtKB-KW"/>
</dbReference>
<gene>
    <name evidence="21" type="ORF">DNTS_026339</name>
</gene>
<evidence type="ECO:0000256" key="17">
    <source>
        <dbReference type="PROSITE-ProRule" id="PRU01142"/>
    </source>
</evidence>
<keyword evidence="7" id="KW-0862">Zinc</keyword>
<evidence type="ECO:0000256" key="14">
    <source>
        <dbReference type="ARBA" id="ARBA00063508"/>
    </source>
</evidence>
<comment type="function">
    <text evidence="13">Inhibits NF-kappa-B activation by blocking the interaction of RIPK1 with its downstream effector NEMO/IKBKG. Forms a ternary complex with NFKB1 and MAP3K8 but appears to function upstream of MAP3K8 in the TLR4 signaling pathway that regulates MAP3K8 activation. Involved in activation of the MEK/ERK signaling pathway during innate immune response; this function seems to be stimulus- and cell type specific. Required for stability of MAP3K8. Involved in regulation of apoptosis in endothelial cells; promotes TEK agonist-stimulated endothelial survival. May act as transcriptional coactivator when translocated to the nucleus. Enhances CHUK-mediated NF-kappa-B activation involving NF-kappa-B p50-p65 and p50-c-Rel complexes.</text>
</comment>
<sequence length="475" mass="55009">MYCFFFTQVDSLFIMEEIERENEALRAKLRSCSKLNTFYHETQEETARLNQLLSSKDGIIAELRARLGKYEKTVVGDGEDTFVVGPSNSLVESLCKEICKLKLKLKETEADTAQSKTEVQRLQEKLKQKDEELAAIRERPEQEKEREIQQLRFTLAERDRTQATRTVLCNSLAEEAEELRAQLGATVQVCQELLGRLEKEKSKSSFTDHRVEIQETSHSSEVVHLKAIINKLEEDNNQLKQRVAYVESLNSKWQKYDSSREEYVRGLCQKLKESNGLASTNPLLTQTTSARNVALFQQEILRLNGLLQDKMLECERLSRERDEYHRRDQERVQMLEQQVLAYIEDFKSERADRERAQSKIMDLQDEVTRLQLQIRTQASLIKLGKTNFDKTPSKKKVHDTASPRRLHMGFKKSSQRKPEMAEPLRNSPPETSSKRTITNTAAQAAAELQCPRCLTTYDDEHAADYLNHWDECAKL</sequence>
<dbReference type="PANTHER" id="PTHR31882:SF6">
    <property type="entry name" value="TNFAIP3-INTERACTING PROTEIN 2"/>
    <property type="match status" value="1"/>
</dbReference>
<dbReference type="GO" id="GO:0005737">
    <property type="term" value="C:cytoplasm"/>
    <property type="evidence" value="ECO:0007669"/>
    <property type="project" value="UniProtKB-SubCell"/>
</dbReference>
<dbReference type="EMBL" id="SRMA01025456">
    <property type="protein sequence ID" value="TRY94342.1"/>
    <property type="molecule type" value="Genomic_DNA"/>
</dbReference>
<evidence type="ECO:0000256" key="15">
    <source>
        <dbReference type="ARBA" id="ARBA00073020"/>
    </source>
</evidence>
<comment type="subunit">
    <text evidence="14">Interacts with STK11/LKB1, TNFAIP3, IKBKG, NFKB1, MAP3K8, TEK, RIPK1, CHUK, IKBKB and SMARCD1. Interacts with polyubiquitin.</text>
</comment>
<keyword evidence="5" id="KW-0479">Metal-binding</keyword>
<evidence type="ECO:0000313" key="21">
    <source>
        <dbReference type="EMBL" id="TRY94342.1"/>
    </source>
</evidence>
<dbReference type="GO" id="GO:0034138">
    <property type="term" value="P:toll-like receptor 3 signaling pathway"/>
    <property type="evidence" value="ECO:0007669"/>
    <property type="project" value="TreeGrafter"/>
</dbReference>
<dbReference type="PANTHER" id="PTHR31882">
    <property type="entry name" value="TNFAIP3-INTERACTING PROTEIN COILED COIL FAMILY MEMBER"/>
    <property type="match status" value="1"/>
</dbReference>
<organism evidence="21 22">
    <name type="scientific">Danionella cerebrum</name>
    <dbReference type="NCBI Taxonomy" id="2873325"/>
    <lineage>
        <taxon>Eukaryota</taxon>
        <taxon>Metazoa</taxon>
        <taxon>Chordata</taxon>
        <taxon>Craniata</taxon>
        <taxon>Vertebrata</taxon>
        <taxon>Euteleostomi</taxon>
        <taxon>Actinopterygii</taxon>
        <taxon>Neopterygii</taxon>
        <taxon>Teleostei</taxon>
        <taxon>Ostariophysi</taxon>
        <taxon>Cypriniformes</taxon>
        <taxon>Danionidae</taxon>
        <taxon>Danioninae</taxon>
        <taxon>Danionella</taxon>
    </lineage>
</organism>
<dbReference type="GO" id="GO:0043123">
    <property type="term" value="P:positive regulation of canonical NF-kappaB signal transduction"/>
    <property type="evidence" value="ECO:0007669"/>
    <property type="project" value="TreeGrafter"/>
</dbReference>
<proteinExistence type="predicted"/>
<accession>A0A553QWI9</accession>
<dbReference type="GO" id="GO:0034134">
    <property type="term" value="P:toll-like receptor 2 signaling pathway"/>
    <property type="evidence" value="ECO:0007669"/>
    <property type="project" value="TreeGrafter"/>
</dbReference>
<keyword evidence="22" id="KW-1185">Reference proteome</keyword>
<evidence type="ECO:0000256" key="11">
    <source>
        <dbReference type="ARBA" id="ARBA00023163"/>
    </source>
</evidence>
<feature type="coiled-coil region" evidence="18">
    <location>
        <begin position="222"/>
        <end position="249"/>
    </location>
</feature>
<evidence type="ECO:0000256" key="6">
    <source>
        <dbReference type="ARBA" id="ARBA00022771"/>
    </source>
</evidence>
<evidence type="ECO:0000256" key="16">
    <source>
        <dbReference type="ARBA" id="ARBA00079469"/>
    </source>
</evidence>
<dbReference type="GO" id="GO:0071222">
    <property type="term" value="P:cellular response to lipopolysaccharide"/>
    <property type="evidence" value="ECO:0007669"/>
    <property type="project" value="TreeGrafter"/>
</dbReference>
<keyword evidence="9" id="KW-0805">Transcription regulation</keyword>
<keyword evidence="8" id="KW-0832">Ubl conjugation</keyword>
<comment type="caution">
    <text evidence="21">The sequence shown here is derived from an EMBL/GenBank/DDBJ whole genome shotgun (WGS) entry which is preliminary data.</text>
</comment>
<dbReference type="FunFam" id="1.20.5.990:FF:000005">
    <property type="entry name" value="TNFAIP3 interacting protein 2"/>
    <property type="match status" value="1"/>
</dbReference>
<keyword evidence="4" id="KW-0053">Apoptosis</keyword>
<dbReference type="Gene3D" id="1.20.5.1180">
    <property type="entry name" value="Geminin coiled-coil domain"/>
    <property type="match status" value="1"/>
</dbReference>
<keyword evidence="3" id="KW-0597">Phosphoprotein</keyword>
<dbReference type="OrthoDB" id="6066489at2759"/>
<dbReference type="GO" id="GO:0070530">
    <property type="term" value="F:K63-linked polyubiquitin modification-dependent protein binding"/>
    <property type="evidence" value="ECO:0007669"/>
    <property type="project" value="InterPro"/>
</dbReference>
<dbReference type="InterPro" id="IPR022008">
    <property type="entry name" value="EABR"/>
</dbReference>
<comment type="subcellular location">
    <subcellularLocation>
        <location evidence="1">Cytoplasm</location>
    </subcellularLocation>
</comment>
<evidence type="ECO:0000256" key="8">
    <source>
        <dbReference type="ARBA" id="ARBA00022843"/>
    </source>
</evidence>
<dbReference type="Proteomes" id="UP000316079">
    <property type="component" value="Unassembled WGS sequence"/>
</dbReference>
<evidence type="ECO:0000256" key="10">
    <source>
        <dbReference type="ARBA" id="ARBA00023054"/>
    </source>
</evidence>
<evidence type="ECO:0000256" key="9">
    <source>
        <dbReference type="ARBA" id="ARBA00023015"/>
    </source>
</evidence>
<name>A0A553QWI9_9TELE</name>
<dbReference type="InterPro" id="IPR034735">
    <property type="entry name" value="NEMO_ZF"/>
</dbReference>
<keyword evidence="10 18" id="KW-0175">Coiled coil</keyword>
<evidence type="ECO:0000256" key="1">
    <source>
        <dbReference type="ARBA" id="ARBA00004496"/>
    </source>
</evidence>
<evidence type="ECO:0000256" key="13">
    <source>
        <dbReference type="ARBA" id="ARBA00055998"/>
    </source>
</evidence>
<dbReference type="Pfam" id="PF12180">
    <property type="entry name" value="EABR"/>
    <property type="match status" value="1"/>
</dbReference>
<feature type="compositionally biased region" description="Basic residues" evidence="19">
    <location>
        <begin position="404"/>
        <end position="415"/>
    </location>
</feature>
<evidence type="ECO:0000256" key="4">
    <source>
        <dbReference type="ARBA" id="ARBA00022703"/>
    </source>
</evidence>
<dbReference type="PROSITE" id="PS51801">
    <property type="entry name" value="ZF_CCHC_NOA"/>
    <property type="match status" value="1"/>
</dbReference>
<keyword evidence="6 17" id="KW-0863">Zinc-finger</keyword>
<dbReference type="AlphaFoldDB" id="A0A553QWI9"/>
<dbReference type="GO" id="GO:0006357">
    <property type="term" value="P:regulation of transcription by RNA polymerase II"/>
    <property type="evidence" value="ECO:0007669"/>
    <property type="project" value="TreeGrafter"/>
</dbReference>
<evidence type="ECO:0000256" key="3">
    <source>
        <dbReference type="ARBA" id="ARBA00022553"/>
    </source>
</evidence>
<keyword evidence="12" id="KW-0395">Inflammatory response</keyword>
<keyword evidence="11" id="KW-0804">Transcription</keyword>
<evidence type="ECO:0000313" key="22">
    <source>
        <dbReference type="Proteomes" id="UP000316079"/>
    </source>
</evidence>
<evidence type="ECO:0000256" key="18">
    <source>
        <dbReference type="SAM" id="Coils"/>
    </source>
</evidence>
<dbReference type="GO" id="GO:0008270">
    <property type="term" value="F:zinc ion binding"/>
    <property type="evidence" value="ECO:0007669"/>
    <property type="project" value="UniProtKB-KW"/>
</dbReference>
<dbReference type="Gene3D" id="1.20.5.990">
    <property type="entry name" value="Nemo cc2-lz domain - 1d5 darpin complex"/>
    <property type="match status" value="1"/>
</dbReference>
<feature type="compositionally biased region" description="Basic and acidic residues" evidence="19">
    <location>
        <begin position="387"/>
        <end position="402"/>
    </location>
</feature>
<protein>
    <recommendedName>
        <fullName evidence="15">TNFAIP3-interacting protein 2</fullName>
    </recommendedName>
    <alternativeName>
        <fullName evidence="16">A20-binding inhibitor of NF-kappa-B activation 2</fullName>
    </alternativeName>
</protein>
<reference evidence="21 22" key="1">
    <citation type="journal article" date="2019" name="Sci. Data">
        <title>Hybrid genome assembly and annotation of Danionella translucida.</title>
        <authorList>
            <person name="Kadobianskyi M."/>
            <person name="Schulze L."/>
            <person name="Schuelke M."/>
            <person name="Judkewitz B."/>
        </authorList>
    </citation>
    <scope>NUCLEOTIDE SEQUENCE [LARGE SCALE GENOMIC DNA]</scope>
    <source>
        <strain evidence="21 22">Bolton</strain>
    </source>
</reference>
<evidence type="ECO:0000256" key="12">
    <source>
        <dbReference type="ARBA" id="ARBA00023198"/>
    </source>
</evidence>